<dbReference type="KEGG" id="pnl:PNK_0949"/>
<name>A0A0U5JAW7_9BACT</name>
<protein>
    <submittedName>
        <fullName evidence="1">Uncharacterized protein</fullName>
    </submittedName>
</protein>
<gene>
    <name evidence="1" type="ORF">PNK_0949</name>
</gene>
<dbReference type="PATRIC" id="fig|389348.3.peg.1043"/>
<dbReference type="EMBL" id="LN879502">
    <property type="protein sequence ID" value="CUI16574.1"/>
    <property type="molecule type" value="Genomic_DNA"/>
</dbReference>
<organism evidence="1 2">
    <name type="scientific">Candidatus Protochlamydia naegleriophila</name>
    <dbReference type="NCBI Taxonomy" id="389348"/>
    <lineage>
        <taxon>Bacteria</taxon>
        <taxon>Pseudomonadati</taxon>
        <taxon>Chlamydiota</taxon>
        <taxon>Chlamydiia</taxon>
        <taxon>Parachlamydiales</taxon>
        <taxon>Parachlamydiaceae</taxon>
        <taxon>Candidatus Protochlamydia</taxon>
    </lineage>
</organism>
<accession>A0A0U5JAW7</accession>
<dbReference type="InParanoid" id="A0A0U5JAW7"/>
<evidence type="ECO:0000313" key="2">
    <source>
        <dbReference type="Proteomes" id="UP000069902"/>
    </source>
</evidence>
<dbReference type="RefSeq" id="WP_059060608.1">
    <property type="nucleotide sequence ID" value="NZ_LN879502.1"/>
</dbReference>
<sequence length="457" mass="54028">MTKDSPHYQIYACLPFVELAQEASIQIGPVRFWPASKYTQYVEKEYHAAFEAYMASIGQIKAQSGEKKIKWINTIKLNLAGTTCLSISNYVPQSQREAVLIDSLYLLYFACIFRDLYYSNEIPSFNAFRKIIPSSLDFIQARQNWENLYINETYREETVCINLFDQEICKGLGKTLSAIYEENTPPMDSTIVHAYKRLIRSIRYLVDRFFQRFVNLVEKGLHFSEELFEPEDVIFLASSFEALFDINDKQVTADFKHKVRPLLHLKFSKPLEIFWKWVDDFYEVRRKIVHGGVTPDPLFRINPNFEISHILIGIKLFIYSAYYTLYSYHLLHSTHDDPYTPPDFKWIHPEEILLFFWTEESLLNKLKVYVKQAEEESKKEEVYADIYLLTSLFVSMYERYYSTPHNHEIRFIPTPLADIQHTGEQLIEHLDHATDHRLMKAIAPHFKRSLKKRLQEV</sequence>
<dbReference type="Proteomes" id="UP000069902">
    <property type="component" value="Chromosome cPNK"/>
</dbReference>
<dbReference type="AlphaFoldDB" id="A0A0U5JAW7"/>
<reference evidence="2" key="1">
    <citation type="submission" date="2015-09" db="EMBL/GenBank/DDBJ databases">
        <authorList>
            <person name="Bertelli C."/>
        </authorList>
    </citation>
    <scope>NUCLEOTIDE SEQUENCE [LARGE SCALE GENOMIC DNA]</scope>
    <source>
        <strain evidence="2">KNic</strain>
    </source>
</reference>
<evidence type="ECO:0000313" key="1">
    <source>
        <dbReference type="EMBL" id="CUI16574.1"/>
    </source>
</evidence>
<proteinExistence type="predicted"/>
<keyword evidence="2" id="KW-1185">Reference proteome</keyword>